<name>A0A8S5P8Z4_9CAUD</name>
<protein>
    <submittedName>
        <fullName evidence="1">Uncharacterized protein</fullName>
    </submittedName>
</protein>
<dbReference type="EMBL" id="BK015358">
    <property type="protein sequence ID" value="DAE03077.1"/>
    <property type="molecule type" value="Genomic_DNA"/>
</dbReference>
<evidence type="ECO:0000313" key="1">
    <source>
        <dbReference type="EMBL" id="DAE03077.1"/>
    </source>
</evidence>
<organism evidence="1">
    <name type="scientific">Siphoviridae sp. ct2QJ10</name>
    <dbReference type="NCBI Taxonomy" id="2825315"/>
    <lineage>
        <taxon>Viruses</taxon>
        <taxon>Duplodnaviria</taxon>
        <taxon>Heunggongvirae</taxon>
        <taxon>Uroviricota</taxon>
        <taxon>Caudoviricetes</taxon>
    </lineage>
</organism>
<reference evidence="1" key="1">
    <citation type="journal article" date="2021" name="Proc. Natl. Acad. Sci. U.S.A.">
        <title>A Catalog of Tens of Thousands of Viruses from Human Metagenomes Reveals Hidden Associations with Chronic Diseases.</title>
        <authorList>
            <person name="Tisza M.J."/>
            <person name="Buck C.B."/>
        </authorList>
    </citation>
    <scope>NUCLEOTIDE SEQUENCE</scope>
    <source>
        <strain evidence="1">Ct2QJ10</strain>
    </source>
</reference>
<accession>A0A8S5P8Z4</accession>
<sequence length="40" mass="4505">MPLVFLLLGVADVRPHKQGVNCRLWQEGSSHLKQSKSKCN</sequence>
<proteinExistence type="predicted"/>